<dbReference type="Proteomes" id="UP000219775">
    <property type="component" value="Unassembled WGS sequence"/>
</dbReference>
<dbReference type="RefSeq" id="WP_016113952.1">
    <property type="nucleotide sequence ID" value="NZ_CP189809.1"/>
</dbReference>
<reference evidence="1 3" key="1">
    <citation type="submission" date="2017-02" db="EMBL/GenBank/DDBJ databases">
        <title>Bacillus pseudomycoides isolate FSL K6-0042.</title>
        <authorList>
            <person name="Kovac J."/>
        </authorList>
    </citation>
    <scope>NUCLEOTIDE SEQUENCE [LARGE SCALE GENOMIC DNA]</scope>
    <source>
        <strain evidence="1 3">FSL K6-0042</strain>
    </source>
</reference>
<proteinExistence type="predicted"/>
<dbReference type="EMBL" id="MWPX01000009">
    <property type="protein sequence ID" value="OUM48959.1"/>
    <property type="molecule type" value="Genomic_DNA"/>
</dbReference>
<organism evidence="1 3">
    <name type="scientific">Bacillus pseudomycoides</name>
    <dbReference type="NCBI Taxonomy" id="64104"/>
    <lineage>
        <taxon>Bacteria</taxon>
        <taxon>Bacillati</taxon>
        <taxon>Bacillota</taxon>
        <taxon>Bacilli</taxon>
        <taxon>Bacillales</taxon>
        <taxon>Bacillaceae</taxon>
        <taxon>Bacillus</taxon>
        <taxon>Bacillus cereus group</taxon>
    </lineage>
</organism>
<evidence type="ECO:0000313" key="1">
    <source>
        <dbReference type="EMBL" id="OUM48959.1"/>
    </source>
</evidence>
<dbReference type="AlphaFoldDB" id="A0A1Y3MEV7"/>
<dbReference type="InterPro" id="IPR021415">
    <property type="entry name" value="SAV0927-like"/>
</dbReference>
<protein>
    <submittedName>
        <fullName evidence="2">DUF3055 domain-containing protein</fullName>
    </submittedName>
    <submittedName>
        <fullName evidence="1">Protein dltD</fullName>
    </submittedName>
</protein>
<sequence>MKLDILLEQIEKQPIGYYCIVSNHHRYDIAVTYSQQFFGKAMVTSIQNGRMILLSQEDIEEEQYWAPKLGIEIEDVEDFQSFFHMILQSQMLAEQY</sequence>
<evidence type="ECO:0000313" key="4">
    <source>
        <dbReference type="Proteomes" id="UP000219775"/>
    </source>
</evidence>
<reference evidence="2 4" key="2">
    <citation type="submission" date="2017-09" db="EMBL/GenBank/DDBJ databases">
        <title>Large-scale bioinformatics analysis of Bacillus genomes uncovers conserved roles of natural products in bacterial physiology.</title>
        <authorList>
            <consortium name="Agbiome Team Llc"/>
            <person name="Bleich R.M."/>
            <person name="Grubbs K.J."/>
            <person name="Santa Maria K.C."/>
            <person name="Allen S.E."/>
            <person name="Farag S."/>
            <person name="Shank E.A."/>
            <person name="Bowers A."/>
        </authorList>
    </citation>
    <scope>NUCLEOTIDE SEQUENCE [LARGE SCALE GENOMIC DNA]</scope>
    <source>
        <strain evidence="2 4">AFS009893</strain>
    </source>
</reference>
<accession>A0A1Y3MEV7</accession>
<dbReference type="EMBL" id="NUDP01000040">
    <property type="protein sequence ID" value="PEM69468.1"/>
    <property type="molecule type" value="Genomic_DNA"/>
</dbReference>
<evidence type="ECO:0000313" key="3">
    <source>
        <dbReference type="Proteomes" id="UP000195321"/>
    </source>
</evidence>
<comment type="caution">
    <text evidence="1">The sequence shown here is derived from an EMBL/GenBank/DDBJ whole genome shotgun (WGS) entry which is preliminary data.</text>
</comment>
<name>A0A1Y3MEV7_9BACI</name>
<dbReference type="Proteomes" id="UP000195321">
    <property type="component" value="Unassembled WGS sequence"/>
</dbReference>
<gene>
    <name evidence="1" type="ORF">BW425_10685</name>
    <name evidence="2" type="ORF">CN613_12190</name>
</gene>
<evidence type="ECO:0000313" key="2">
    <source>
        <dbReference type="EMBL" id="PEM69468.1"/>
    </source>
</evidence>
<dbReference type="Pfam" id="PF11256">
    <property type="entry name" value="SAV0927-like"/>
    <property type="match status" value="1"/>
</dbReference>